<comment type="caution">
    <text evidence="2">The sequence shown here is derived from an EMBL/GenBank/DDBJ whole genome shotgun (WGS) entry which is preliminary data.</text>
</comment>
<organism evidence="2 3">
    <name type="scientific">Candidatus Kerfeldbacteria bacterium RIFCSPLOWO2_01_FULL_48_11</name>
    <dbReference type="NCBI Taxonomy" id="1798543"/>
    <lineage>
        <taxon>Bacteria</taxon>
        <taxon>Candidatus Kerfeldiibacteriota</taxon>
    </lineage>
</organism>
<keyword evidence="1" id="KW-1133">Transmembrane helix</keyword>
<reference evidence="2 3" key="1">
    <citation type="journal article" date="2016" name="Nat. Commun.">
        <title>Thousands of microbial genomes shed light on interconnected biogeochemical processes in an aquifer system.</title>
        <authorList>
            <person name="Anantharaman K."/>
            <person name="Brown C.T."/>
            <person name="Hug L.A."/>
            <person name="Sharon I."/>
            <person name="Castelle C.J."/>
            <person name="Probst A.J."/>
            <person name="Thomas B.C."/>
            <person name="Singh A."/>
            <person name="Wilkins M.J."/>
            <person name="Karaoz U."/>
            <person name="Brodie E.L."/>
            <person name="Williams K.H."/>
            <person name="Hubbard S.S."/>
            <person name="Banfield J.F."/>
        </authorList>
    </citation>
    <scope>NUCLEOTIDE SEQUENCE [LARGE SCALE GENOMIC DNA]</scope>
</reference>
<feature type="transmembrane region" description="Helical" evidence="1">
    <location>
        <begin position="122"/>
        <end position="148"/>
    </location>
</feature>
<evidence type="ECO:0000313" key="2">
    <source>
        <dbReference type="EMBL" id="OGY84350.1"/>
    </source>
</evidence>
<dbReference type="Proteomes" id="UP000179164">
    <property type="component" value="Unassembled WGS sequence"/>
</dbReference>
<dbReference type="AlphaFoldDB" id="A0A1G2B7W3"/>
<dbReference type="EMBL" id="MHKE01000008">
    <property type="protein sequence ID" value="OGY84350.1"/>
    <property type="molecule type" value="Genomic_DNA"/>
</dbReference>
<keyword evidence="1" id="KW-0472">Membrane</keyword>
<feature type="transmembrane region" description="Helical" evidence="1">
    <location>
        <begin position="36"/>
        <end position="60"/>
    </location>
</feature>
<name>A0A1G2B7W3_9BACT</name>
<evidence type="ECO:0000256" key="1">
    <source>
        <dbReference type="SAM" id="Phobius"/>
    </source>
</evidence>
<feature type="transmembrane region" description="Helical" evidence="1">
    <location>
        <begin position="6"/>
        <end position="27"/>
    </location>
</feature>
<accession>A0A1G2B7W3</accession>
<feature type="transmembrane region" description="Helical" evidence="1">
    <location>
        <begin position="168"/>
        <end position="196"/>
    </location>
</feature>
<proteinExistence type="predicted"/>
<keyword evidence="1" id="KW-0812">Transmembrane</keyword>
<protein>
    <submittedName>
        <fullName evidence="2">Uncharacterized protein</fullName>
    </submittedName>
</protein>
<sequence length="197" mass="22653">MYIQFLFSWGLGILLAIFWLVVFLFIIRGKQFSPRIVWASFGCYIFLVLLRTGLFAFLLHKQWSKSDGIEKYYTLAYSKKIYVVVGDILLLQGVALVVGIVVWSLLTFVRKRWDYLISKHEVLLLSFGAFIVGWPKVFVFLALVFLLTVVRKLLFIALKREGVSDRMVVLPAIPLAVIVTVFWGTQLTLLTGLWAIR</sequence>
<gene>
    <name evidence="2" type="ORF">A2898_00050</name>
</gene>
<evidence type="ECO:0000313" key="3">
    <source>
        <dbReference type="Proteomes" id="UP000179164"/>
    </source>
</evidence>
<feature type="transmembrane region" description="Helical" evidence="1">
    <location>
        <begin position="80"/>
        <end position="110"/>
    </location>
</feature>